<feature type="compositionally biased region" description="Basic and acidic residues" evidence="6">
    <location>
        <begin position="27"/>
        <end position="38"/>
    </location>
</feature>
<feature type="region of interest" description="Disordered" evidence="6">
    <location>
        <begin position="146"/>
        <end position="170"/>
    </location>
</feature>
<protein>
    <recommendedName>
        <fullName evidence="7">WRKY domain-containing protein</fullName>
    </recommendedName>
</protein>
<evidence type="ECO:0000313" key="8">
    <source>
        <dbReference type="EMBL" id="THU48880.1"/>
    </source>
</evidence>
<dbReference type="GO" id="GO:0043565">
    <property type="term" value="F:sequence-specific DNA binding"/>
    <property type="evidence" value="ECO:0007669"/>
    <property type="project" value="InterPro"/>
</dbReference>
<name>A0A4S8IKE4_MUSBA</name>
<proteinExistence type="predicted"/>
<reference evidence="8 9" key="1">
    <citation type="journal article" date="2019" name="Nat. Plants">
        <title>Genome sequencing of Musa balbisiana reveals subgenome evolution and function divergence in polyploid bananas.</title>
        <authorList>
            <person name="Yao X."/>
        </authorList>
    </citation>
    <scope>NUCLEOTIDE SEQUENCE [LARGE SCALE GENOMIC DNA]</scope>
    <source>
        <strain evidence="9">cv. DH-PKW</strain>
        <tissue evidence="8">Leaves</tissue>
    </source>
</reference>
<keyword evidence="3" id="KW-0238">DNA-binding</keyword>
<organism evidence="8 9">
    <name type="scientific">Musa balbisiana</name>
    <name type="common">Banana</name>
    <dbReference type="NCBI Taxonomy" id="52838"/>
    <lineage>
        <taxon>Eukaryota</taxon>
        <taxon>Viridiplantae</taxon>
        <taxon>Streptophyta</taxon>
        <taxon>Embryophyta</taxon>
        <taxon>Tracheophyta</taxon>
        <taxon>Spermatophyta</taxon>
        <taxon>Magnoliopsida</taxon>
        <taxon>Liliopsida</taxon>
        <taxon>Zingiberales</taxon>
        <taxon>Musaceae</taxon>
        <taxon>Musa</taxon>
    </lineage>
</organism>
<gene>
    <name evidence="8" type="ORF">C4D60_Mb06t03660</name>
</gene>
<feature type="region of interest" description="Disordered" evidence="6">
    <location>
        <begin position="18"/>
        <end position="57"/>
    </location>
</feature>
<dbReference type="InterPro" id="IPR036576">
    <property type="entry name" value="WRKY_dom_sf"/>
</dbReference>
<dbReference type="Gene3D" id="2.20.25.80">
    <property type="entry name" value="WRKY domain"/>
    <property type="match status" value="1"/>
</dbReference>
<dbReference type="GO" id="GO:0005634">
    <property type="term" value="C:nucleus"/>
    <property type="evidence" value="ECO:0007669"/>
    <property type="project" value="UniProtKB-SubCell"/>
</dbReference>
<dbReference type="STRING" id="52838.A0A4S8IKE4"/>
<dbReference type="GO" id="GO:0003700">
    <property type="term" value="F:DNA-binding transcription factor activity"/>
    <property type="evidence" value="ECO:0007669"/>
    <property type="project" value="InterPro"/>
</dbReference>
<keyword evidence="5" id="KW-0539">Nucleus</keyword>
<dbReference type="InterPro" id="IPR044810">
    <property type="entry name" value="WRKY_plant"/>
</dbReference>
<evidence type="ECO:0000256" key="5">
    <source>
        <dbReference type="ARBA" id="ARBA00023242"/>
    </source>
</evidence>
<keyword evidence="2" id="KW-0805">Transcription regulation</keyword>
<sequence>MPVKRKREERMMQIDLSLEAAEDEERAVEVGEDGGRLVEEEEDKEEDSHREENQKPVDMIKHELCMLQSELDRVKEENKMLREVADRSRKDYYELRMRFRDILQQEQLKVSLSLGAEGSQDPKMVVADRGIDSDDATELRLSLSLQTHADPHERVDARAEKGKGSKTSAPLQDAAMITSHSINPATRRTRVSVRARCQGPTMNDGCQWRKYGQKVAKGNPCPRAYYRCTVTPACPVRKQVQRCLEDMSILVTTYEGTHDHPLPVAATALASTAAAANHMPMNLADSSSSIVDSIPNHVPSASFSSYLANSSPHLPTMDSLATSTSYSSSIFGGGISHGYPHWSNFGSKEWGKYQ</sequence>
<dbReference type="SUPFAM" id="SSF118290">
    <property type="entry name" value="WRKY DNA-binding domain"/>
    <property type="match status" value="1"/>
</dbReference>
<dbReference type="PROSITE" id="PS50811">
    <property type="entry name" value="WRKY"/>
    <property type="match status" value="1"/>
</dbReference>
<comment type="subcellular location">
    <subcellularLocation>
        <location evidence="1">Nucleus</location>
    </subcellularLocation>
</comment>
<keyword evidence="4" id="KW-0804">Transcription</keyword>
<dbReference type="PANTHER" id="PTHR31429">
    <property type="entry name" value="WRKY TRANSCRIPTION FACTOR 36-RELATED"/>
    <property type="match status" value="1"/>
</dbReference>
<evidence type="ECO:0000259" key="7">
    <source>
        <dbReference type="PROSITE" id="PS50811"/>
    </source>
</evidence>
<keyword evidence="9" id="KW-1185">Reference proteome</keyword>
<dbReference type="SMART" id="SM00774">
    <property type="entry name" value="WRKY"/>
    <property type="match status" value="1"/>
</dbReference>
<dbReference type="Pfam" id="PF03106">
    <property type="entry name" value="WRKY"/>
    <property type="match status" value="1"/>
</dbReference>
<evidence type="ECO:0000313" key="9">
    <source>
        <dbReference type="Proteomes" id="UP000317650"/>
    </source>
</evidence>
<comment type="caution">
    <text evidence="8">The sequence shown here is derived from an EMBL/GenBank/DDBJ whole genome shotgun (WGS) entry which is preliminary data.</text>
</comment>
<evidence type="ECO:0000256" key="2">
    <source>
        <dbReference type="ARBA" id="ARBA00023015"/>
    </source>
</evidence>
<dbReference type="EMBL" id="PYDT01000009">
    <property type="protein sequence ID" value="THU48880.1"/>
    <property type="molecule type" value="Genomic_DNA"/>
</dbReference>
<evidence type="ECO:0000256" key="3">
    <source>
        <dbReference type="ARBA" id="ARBA00023125"/>
    </source>
</evidence>
<feature type="compositionally biased region" description="Basic and acidic residues" evidence="6">
    <location>
        <begin position="149"/>
        <end position="163"/>
    </location>
</feature>
<dbReference type="Proteomes" id="UP000317650">
    <property type="component" value="Chromosome 6"/>
</dbReference>
<dbReference type="AlphaFoldDB" id="A0A4S8IKE4"/>
<feature type="compositionally biased region" description="Basic and acidic residues" evidence="6">
    <location>
        <begin position="46"/>
        <end position="57"/>
    </location>
</feature>
<evidence type="ECO:0000256" key="6">
    <source>
        <dbReference type="SAM" id="MobiDB-lite"/>
    </source>
</evidence>
<accession>A0A4S8IKE4</accession>
<dbReference type="PANTHER" id="PTHR31429:SF54">
    <property type="entry name" value="WRKY TRANSCRIPTION FACTOR 9-RELATED"/>
    <property type="match status" value="1"/>
</dbReference>
<evidence type="ECO:0000256" key="4">
    <source>
        <dbReference type="ARBA" id="ARBA00023163"/>
    </source>
</evidence>
<dbReference type="FunFam" id="2.20.25.80:FF:000002">
    <property type="entry name" value="probable WRKY transcription factor 31"/>
    <property type="match status" value="1"/>
</dbReference>
<feature type="domain" description="WRKY" evidence="7">
    <location>
        <begin position="197"/>
        <end position="263"/>
    </location>
</feature>
<evidence type="ECO:0000256" key="1">
    <source>
        <dbReference type="ARBA" id="ARBA00004123"/>
    </source>
</evidence>
<dbReference type="InterPro" id="IPR003657">
    <property type="entry name" value="WRKY_dom"/>
</dbReference>